<dbReference type="Gene3D" id="3.40.50.1000">
    <property type="entry name" value="HAD superfamily/HAD-like"/>
    <property type="match status" value="1"/>
</dbReference>
<reference evidence="4" key="1">
    <citation type="journal article" date="2013" name="Genome Announc.">
        <title>Draft Genome Sequence of Agarivorans albus Strain MKT 106T, an Agarolytic Marine Bacterium.</title>
        <authorList>
            <person name="Yasuike M."/>
            <person name="Nakamura Y."/>
            <person name="Kai W."/>
            <person name="Fujiwara A."/>
            <person name="Fukui Y."/>
            <person name="Satomi M."/>
            <person name="Sano M."/>
        </authorList>
    </citation>
    <scope>NUCLEOTIDE SEQUENCE [LARGE SCALE GENOMIC DNA]</scope>
</reference>
<dbReference type="InterPro" id="IPR006385">
    <property type="entry name" value="HAD_hydro_SerB1"/>
</dbReference>
<dbReference type="EC" id="3.1.3.3" evidence="4"/>
<organism evidence="4 5">
    <name type="scientific">Agarivorans albus MKT 106</name>
    <dbReference type="NCBI Taxonomy" id="1331007"/>
    <lineage>
        <taxon>Bacteria</taxon>
        <taxon>Pseudomonadati</taxon>
        <taxon>Pseudomonadota</taxon>
        <taxon>Gammaproteobacteria</taxon>
        <taxon>Alteromonadales</taxon>
        <taxon>Alteromonadaceae</taxon>
        <taxon>Agarivorans</taxon>
    </lineage>
</organism>
<evidence type="ECO:0000313" key="4">
    <source>
        <dbReference type="EMBL" id="GAD03174.1"/>
    </source>
</evidence>
<dbReference type="Pfam" id="PF12710">
    <property type="entry name" value="HAD"/>
    <property type="match status" value="1"/>
</dbReference>
<keyword evidence="2 4" id="KW-0378">Hydrolase</keyword>
<dbReference type="InterPro" id="IPR023214">
    <property type="entry name" value="HAD_sf"/>
</dbReference>
<proteinExistence type="predicted"/>
<dbReference type="Proteomes" id="UP000014461">
    <property type="component" value="Unassembled WGS sequence"/>
</dbReference>
<dbReference type="GO" id="GO:0016787">
    <property type="term" value="F:hydrolase activity"/>
    <property type="evidence" value="ECO:0007669"/>
    <property type="project" value="UniProtKB-KW"/>
</dbReference>
<evidence type="ECO:0000313" key="5">
    <source>
        <dbReference type="Proteomes" id="UP000014461"/>
    </source>
</evidence>
<dbReference type="AlphaFoldDB" id="R9PP95"/>
<keyword evidence="5" id="KW-1185">Reference proteome</keyword>
<dbReference type="NCBIfam" id="TIGR01490">
    <property type="entry name" value="HAD-SF-IB-hyp1"/>
    <property type="match status" value="1"/>
</dbReference>
<dbReference type="Gene3D" id="1.20.1440.100">
    <property type="entry name" value="SG protein - dephosphorylation function"/>
    <property type="match status" value="1"/>
</dbReference>
<keyword evidence="1" id="KW-0479">Metal-binding</keyword>
<dbReference type="SUPFAM" id="SSF56784">
    <property type="entry name" value="HAD-like"/>
    <property type="match status" value="1"/>
</dbReference>
<dbReference type="RefSeq" id="WP_016402941.1">
    <property type="nucleotide sequence ID" value="NZ_BARX01000024.1"/>
</dbReference>
<name>R9PP95_AGAAL</name>
<gene>
    <name evidence="4" type="ORF">AALB_3254</name>
</gene>
<dbReference type="InterPro" id="IPR036412">
    <property type="entry name" value="HAD-like_sf"/>
</dbReference>
<evidence type="ECO:0000256" key="2">
    <source>
        <dbReference type="ARBA" id="ARBA00022801"/>
    </source>
</evidence>
<dbReference type="CDD" id="cd02612">
    <property type="entry name" value="HAD_PGPPase"/>
    <property type="match status" value="1"/>
</dbReference>
<comment type="caution">
    <text evidence="4">The sequence shown here is derived from an EMBL/GenBank/DDBJ whole genome shotgun (WGS) entry which is preliminary data.</text>
</comment>
<dbReference type="InterPro" id="IPR050582">
    <property type="entry name" value="HAD-like_SerB"/>
</dbReference>
<dbReference type="OrthoDB" id="9784466at2"/>
<dbReference type="GO" id="GO:0046872">
    <property type="term" value="F:metal ion binding"/>
    <property type="evidence" value="ECO:0007669"/>
    <property type="project" value="UniProtKB-KW"/>
</dbReference>
<sequence>MELHIFDLDETLIAGDSGVLWHQFLVREGVVTQAGFLEQDAAMMQQYALGELALEQYISFSLTPIKHLSSEQVDRLVSHFVRQQVNRIVYPQGQALISQLKQSHEVLIISATVSFIVNQIAQLLGVEHHLGVDLHAEQGKYTEQIQGVASFREGKVTRLKQWLTDQSRQYSSISFYSDSINDQPLLEYADNAYTVNPCPKLKQLALERNWTQFSWQLS</sequence>
<protein>
    <submittedName>
        <fullName evidence="4">Phosphoserine phosphatase</fullName>
        <ecNumber evidence="4">3.1.3.3</ecNumber>
    </submittedName>
</protein>
<dbReference type="EMBL" id="BARX01000024">
    <property type="protein sequence ID" value="GAD03174.1"/>
    <property type="molecule type" value="Genomic_DNA"/>
</dbReference>
<dbReference type="NCBIfam" id="TIGR01488">
    <property type="entry name" value="HAD-SF-IB"/>
    <property type="match status" value="1"/>
</dbReference>
<accession>R9PP95</accession>
<dbReference type="STRING" id="1331007.AALB_3254"/>
<dbReference type="PANTHER" id="PTHR43344">
    <property type="entry name" value="PHOSPHOSERINE PHOSPHATASE"/>
    <property type="match status" value="1"/>
</dbReference>
<dbReference type="PANTHER" id="PTHR43344:SF13">
    <property type="entry name" value="PHOSPHATASE RV3661-RELATED"/>
    <property type="match status" value="1"/>
</dbReference>
<evidence type="ECO:0000256" key="1">
    <source>
        <dbReference type="ARBA" id="ARBA00022723"/>
    </source>
</evidence>
<evidence type="ECO:0000256" key="3">
    <source>
        <dbReference type="ARBA" id="ARBA00022842"/>
    </source>
</evidence>
<keyword evidence="3" id="KW-0460">Magnesium</keyword>